<evidence type="ECO:0000256" key="4">
    <source>
        <dbReference type="ARBA" id="ARBA00022729"/>
    </source>
</evidence>
<proteinExistence type="inferred from homology"/>
<dbReference type="PROSITE" id="PS51257">
    <property type="entry name" value="PROKAR_LIPOPROTEIN"/>
    <property type="match status" value="1"/>
</dbReference>
<reference evidence="7 8" key="1">
    <citation type="submission" date="2020-06" db="EMBL/GenBank/DDBJ databases">
        <title>Genomic analysis of Salicibibacter sp. NKC5-3.</title>
        <authorList>
            <person name="Oh Y.J."/>
        </authorList>
    </citation>
    <scope>NUCLEOTIDE SEQUENCE [LARGE SCALE GENOMIC DNA]</scope>
    <source>
        <strain evidence="7 8">NKC5-3</strain>
    </source>
</reference>
<dbReference type="GO" id="GO:0005886">
    <property type="term" value="C:plasma membrane"/>
    <property type="evidence" value="ECO:0007669"/>
    <property type="project" value="UniProtKB-SubCell"/>
</dbReference>
<dbReference type="Gene3D" id="3.40.50.1980">
    <property type="entry name" value="Nitrogenase molybdenum iron protein domain"/>
    <property type="match status" value="2"/>
</dbReference>
<dbReference type="EMBL" id="CP054705">
    <property type="protein sequence ID" value="QQK76159.1"/>
    <property type="molecule type" value="Genomic_DNA"/>
</dbReference>
<dbReference type="Proteomes" id="UP000595823">
    <property type="component" value="Chromosome"/>
</dbReference>
<evidence type="ECO:0000256" key="3">
    <source>
        <dbReference type="ARBA" id="ARBA00022448"/>
    </source>
</evidence>
<keyword evidence="8" id="KW-1185">Reference proteome</keyword>
<evidence type="ECO:0000259" key="6">
    <source>
        <dbReference type="PROSITE" id="PS50983"/>
    </source>
</evidence>
<dbReference type="GO" id="GO:1901678">
    <property type="term" value="P:iron coordination entity transport"/>
    <property type="evidence" value="ECO:0007669"/>
    <property type="project" value="UniProtKB-ARBA"/>
</dbReference>
<dbReference type="AlphaFoldDB" id="A0A7T7CBT2"/>
<sequence>MLKKATTWLTFPVFLLMIGGCGTEDASSSDREPEENEEASDTEGEEETDERFPRTVEHEEGETVIEEEPQRVALGDVNIIDYFLALDELPVGARIDTIDRSPALQEIVESADPEGSITSLGGQINMETLIGLEPDLIIDSEGKAENYERNSKVADTIVLDGSNDRTVRLEQLADIFGKEDLAESLIEDLETLKDETKENIAPNADETVLFLRANGRDFTVLTPEENGLLYEEMGLETAGTFDDLGQVGVEAVSDADPDHIFIMEARREMDADNIGALIDVWDDNSVWNNIDAVQNDQMYILDPLVADDFFAGWHLELEALNEHLGE</sequence>
<dbReference type="GO" id="GO:0030288">
    <property type="term" value="C:outer membrane-bounded periplasmic space"/>
    <property type="evidence" value="ECO:0007669"/>
    <property type="project" value="TreeGrafter"/>
</dbReference>
<evidence type="ECO:0000256" key="2">
    <source>
        <dbReference type="ARBA" id="ARBA00008814"/>
    </source>
</evidence>
<evidence type="ECO:0000256" key="1">
    <source>
        <dbReference type="ARBA" id="ARBA00004193"/>
    </source>
</evidence>
<dbReference type="Pfam" id="PF01497">
    <property type="entry name" value="Peripla_BP_2"/>
    <property type="match status" value="1"/>
</dbReference>
<dbReference type="InterPro" id="IPR002491">
    <property type="entry name" value="ABC_transptr_periplasmic_BD"/>
</dbReference>
<feature type="region of interest" description="Disordered" evidence="5">
    <location>
        <begin position="23"/>
        <end position="62"/>
    </location>
</feature>
<gene>
    <name evidence="7" type="ORF">HUG15_11725</name>
</gene>
<dbReference type="SUPFAM" id="SSF53807">
    <property type="entry name" value="Helical backbone' metal receptor"/>
    <property type="match status" value="1"/>
</dbReference>
<dbReference type="InterPro" id="IPR051313">
    <property type="entry name" value="Bact_iron-sidero_bind"/>
</dbReference>
<keyword evidence="4" id="KW-0732">Signal</keyword>
<name>A0A7T7CBT2_9BACI</name>
<comment type="subcellular location">
    <subcellularLocation>
        <location evidence="1">Cell membrane</location>
        <topology evidence="1">Lipid-anchor</topology>
    </subcellularLocation>
</comment>
<protein>
    <submittedName>
        <fullName evidence="7">ABC transporter substrate-binding protein</fullName>
    </submittedName>
</protein>
<keyword evidence="3" id="KW-0813">Transport</keyword>
<evidence type="ECO:0000313" key="7">
    <source>
        <dbReference type="EMBL" id="QQK76159.1"/>
    </source>
</evidence>
<evidence type="ECO:0000256" key="5">
    <source>
        <dbReference type="SAM" id="MobiDB-lite"/>
    </source>
</evidence>
<dbReference type="PROSITE" id="PS50983">
    <property type="entry name" value="FE_B12_PBP"/>
    <property type="match status" value="1"/>
</dbReference>
<feature type="domain" description="Fe/B12 periplasmic-binding" evidence="6">
    <location>
        <begin position="71"/>
        <end position="326"/>
    </location>
</feature>
<dbReference type="RefSeq" id="WP_200123294.1">
    <property type="nucleotide sequence ID" value="NZ_CP054705.1"/>
</dbReference>
<dbReference type="PANTHER" id="PTHR30532">
    <property type="entry name" value="IRON III DICITRATE-BINDING PERIPLASMIC PROTEIN"/>
    <property type="match status" value="1"/>
</dbReference>
<dbReference type="KEGG" id="scia:HUG15_11725"/>
<accession>A0A7T7CBT2</accession>
<evidence type="ECO:0000313" key="8">
    <source>
        <dbReference type="Proteomes" id="UP000595823"/>
    </source>
</evidence>
<dbReference type="PANTHER" id="PTHR30532:SF24">
    <property type="entry name" value="FERRIC ENTEROBACTIN-BINDING PERIPLASMIC PROTEIN FEPB"/>
    <property type="match status" value="1"/>
</dbReference>
<feature type="compositionally biased region" description="Acidic residues" evidence="5">
    <location>
        <begin position="32"/>
        <end position="49"/>
    </location>
</feature>
<comment type="similarity">
    <text evidence="2">Belongs to the bacterial solute-binding protein 8 family.</text>
</comment>
<organism evidence="7 8">
    <name type="scientific">Salicibibacter cibarius</name>
    <dbReference type="NCBI Taxonomy" id="2743000"/>
    <lineage>
        <taxon>Bacteria</taxon>
        <taxon>Bacillati</taxon>
        <taxon>Bacillota</taxon>
        <taxon>Bacilli</taxon>
        <taxon>Bacillales</taxon>
        <taxon>Bacillaceae</taxon>
        <taxon>Salicibibacter</taxon>
    </lineage>
</organism>